<keyword evidence="2" id="KW-0732">Signal</keyword>
<dbReference type="OrthoDB" id="9768183at2"/>
<dbReference type="RefSeq" id="WP_067417781.1">
    <property type="nucleotide sequence ID" value="NZ_LNTY01000036.1"/>
</dbReference>
<evidence type="ECO:0000256" key="2">
    <source>
        <dbReference type="ARBA" id="ARBA00022729"/>
    </source>
</evidence>
<protein>
    <submittedName>
        <fullName evidence="5">ABC transporter substrate-binding protein</fullName>
    </submittedName>
</protein>
<evidence type="ECO:0000256" key="1">
    <source>
        <dbReference type="ARBA" id="ARBA00010333"/>
    </source>
</evidence>
<dbReference type="GO" id="GO:0016020">
    <property type="term" value="C:membrane"/>
    <property type="evidence" value="ECO:0007669"/>
    <property type="project" value="InterPro"/>
</dbReference>
<name>A0A135I6J6_9GAMM</name>
<dbReference type="InterPro" id="IPR001638">
    <property type="entry name" value="Solute-binding_3/MltF_N"/>
</dbReference>
<evidence type="ECO:0000313" key="5">
    <source>
        <dbReference type="EMBL" id="KXF81059.1"/>
    </source>
</evidence>
<feature type="domain" description="Solute-binding protein family 3/N-terminal" evidence="3">
    <location>
        <begin position="24"/>
        <end position="241"/>
    </location>
</feature>
<organism evidence="5 6">
    <name type="scientific">Enterovibrio coralii</name>
    <dbReference type="NCBI Taxonomy" id="294935"/>
    <lineage>
        <taxon>Bacteria</taxon>
        <taxon>Pseudomonadati</taxon>
        <taxon>Pseudomonadota</taxon>
        <taxon>Gammaproteobacteria</taxon>
        <taxon>Vibrionales</taxon>
        <taxon>Vibrionaceae</taxon>
        <taxon>Enterovibrio</taxon>
    </lineage>
</organism>
<dbReference type="AlphaFoldDB" id="A0A135I6J6"/>
<feature type="domain" description="Ionotropic glutamate receptor C-terminal" evidence="4">
    <location>
        <begin position="24"/>
        <end position="238"/>
    </location>
</feature>
<dbReference type="SMART" id="SM00079">
    <property type="entry name" value="PBPe"/>
    <property type="match status" value="1"/>
</dbReference>
<dbReference type="GO" id="GO:0015276">
    <property type="term" value="F:ligand-gated monoatomic ion channel activity"/>
    <property type="evidence" value="ECO:0007669"/>
    <property type="project" value="InterPro"/>
</dbReference>
<dbReference type="PROSITE" id="PS51257">
    <property type="entry name" value="PROKAR_LIPOPROTEIN"/>
    <property type="match status" value="1"/>
</dbReference>
<reference evidence="5 6" key="1">
    <citation type="submission" date="2015-11" db="EMBL/GenBank/DDBJ databases">
        <title>Genomic Taxonomy of the Vibrionaceae.</title>
        <authorList>
            <person name="Gomez-Gil B."/>
            <person name="Enciso-Ibarra J."/>
        </authorList>
    </citation>
    <scope>NUCLEOTIDE SEQUENCE [LARGE SCALE GENOMIC DNA]</scope>
    <source>
        <strain evidence="5 6">CAIM 912</strain>
    </source>
</reference>
<dbReference type="PANTHER" id="PTHR35936">
    <property type="entry name" value="MEMBRANE-BOUND LYTIC MUREIN TRANSGLYCOSYLASE F"/>
    <property type="match status" value="1"/>
</dbReference>
<gene>
    <name evidence="5" type="ORF">ATN88_18995</name>
</gene>
<sequence length="241" mass="26020">MKKIIAVLGLSLAALTGCGEEENVLVVGTNASFPPFEYIGGANGDEIMGFDIDIVKKIAEDSGKTLKVEDMSFDSLIVALNAGRIDMVAAGMTITPERQANVDFSDPYYEATQVVVTQNGDTSIQSIDDLKGKKISVQLGTTGDIMAKEFSDQVVAFNTGFEAMMELKNGRVDLMLFDKAPAANLLKKNPELELQELPFNPEYYGLAVAKGNVELQKQVNTTLAAMKANGDFDALLTKHIK</sequence>
<dbReference type="SUPFAM" id="SSF53850">
    <property type="entry name" value="Periplasmic binding protein-like II"/>
    <property type="match status" value="1"/>
</dbReference>
<dbReference type="PANTHER" id="PTHR35936:SF38">
    <property type="entry name" value="GLUTAMINE-BINDING PERIPLASMIC PROTEIN"/>
    <property type="match status" value="1"/>
</dbReference>
<comment type="caution">
    <text evidence="5">The sequence shown here is derived from an EMBL/GenBank/DDBJ whole genome shotgun (WGS) entry which is preliminary data.</text>
</comment>
<dbReference type="SMART" id="SM00062">
    <property type="entry name" value="PBPb"/>
    <property type="match status" value="1"/>
</dbReference>
<proteinExistence type="inferred from homology"/>
<dbReference type="Pfam" id="PF00497">
    <property type="entry name" value="SBP_bac_3"/>
    <property type="match status" value="1"/>
</dbReference>
<dbReference type="CDD" id="cd13624">
    <property type="entry name" value="PBP2_Arg_Lys_His"/>
    <property type="match status" value="1"/>
</dbReference>
<dbReference type="InterPro" id="IPR001320">
    <property type="entry name" value="Iontro_rcpt_C"/>
</dbReference>
<keyword evidence="6" id="KW-1185">Reference proteome</keyword>
<accession>A0A135I6J6</accession>
<dbReference type="STRING" id="294935.ATN88_18995"/>
<dbReference type="Gene3D" id="3.40.190.10">
    <property type="entry name" value="Periplasmic binding protein-like II"/>
    <property type="match status" value="2"/>
</dbReference>
<evidence type="ECO:0000259" key="4">
    <source>
        <dbReference type="SMART" id="SM00079"/>
    </source>
</evidence>
<evidence type="ECO:0000259" key="3">
    <source>
        <dbReference type="SMART" id="SM00062"/>
    </source>
</evidence>
<comment type="similarity">
    <text evidence="1">Belongs to the bacterial solute-binding protein 3 family.</text>
</comment>
<evidence type="ECO:0000313" key="6">
    <source>
        <dbReference type="Proteomes" id="UP000070529"/>
    </source>
</evidence>
<dbReference type="EMBL" id="LNTY01000036">
    <property type="protein sequence ID" value="KXF81059.1"/>
    <property type="molecule type" value="Genomic_DNA"/>
</dbReference>
<dbReference type="Proteomes" id="UP000070529">
    <property type="component" value="Unassembled WGS sequence"/>
</dbReference>